<keyword evidence="4 10" id="KW-0732">Signal</keyword>
<feature type="region of interest" description="Disordered" evidence="8">
    <location>
        <begin position="498"/>
        <end position="552"/>
    </location>
</feature>
<dbReference type="SMART" id="SM00815">
    <property type="entry name" value="AMA-1"/>
    <property type="match status" value="1"/>
</dbReference>
<dbReference type="GeneID" id="34622112"/>
<evidence type="ECO:0000256" key="3">
    <source>
        <dbReference type="ARBA" id="ARBA00022692"/>
    </source>
</evidence>
<organism evidence="11 12">
    <name type="scientific">Cyclospora cayetanensis</name>
    <dbReference type="NCBI Taxonomy" id="88456"/>
    <lineage>
        <taxon>Eukaryota</taxon>
        <taxon>Sar</taxon>
        <taxon>Alveolata</taxon>
        <taxon>Apicomplexa</taxon>
        <taxon>Conoidasida</taxon>
        <taxon>Coccidia</taxon>
        <taxon>Eucoccidiorida</taxon>
        <taxon>Eimeriorina</taxon>
        <taxon>Eimeriidae</taxon>
        <taxon>Cyclospora</taxon>
    </lineage>
</organism>
<dbReference type="RefSeq" id="XP_026190807.1">
    <property type="nucleotide sequence ID" value="XM_026335022.1"/>
</dbReference>
<evidence type="ECO:0000256" key="9">
    <source>
        <dbReference type="SAM" id="Phobius"/>
    </source>
</evidence>
<proteinExistence type="inferred from homology"/>
<evidence type="ECO:0000256" key="7">
    <source>
        <dbReference type="ARBA" id="ARBA00023180"/>
    </source>
</evidence>
<name>A0A6P6RTH8_9EIME</name>
<dbReference type="GO" id="GO:0016020">
    <property type="term" value="C:membrane"/>
    <property type="evidence" value="ECO:0007669"/>
    <property type="project" value="UniProtKB-SubCell"/>
</dbReference>
<sequence length="552" mass="59870">MQRRHSGVLASAVLELFCVLLSLLAVFPAEGIKHKTKDAHLASSFTSLSAGVHLTSGTNSTGNPFLDPPYADFFARFNIPQSHGSGIYVDLSNDKDVDGKTYREAAGLCPVFGKNIILYQPLKAGYANDFLANIPTAQESQAVGNPLPGGFNNNYKLTNGTSYSPMSDAQLNSYSQLTAKTALGKCAEMSYLTTVPNSSGYRYPFVYDTKNGVCYFLFITMQRLMGERYCSTRNEPPGLTWYCFEPKKSANVRPELVYGSSYVGKDPDAWQEKCPNKAVSGSVFGVWSNGVCVEHRHRSASKVERVASKEECWALAFNNPEVASDHPSTTSEDIGTLGYYFPSAGPDQPKSGGKGMNYASYYGGSLGECVLSAEIPDCAVPLASGVAYTALGSLEEEALPNCDSSFPQTPGSCDFKSCKRTISTCEGNHLVANEAGCSTGDTLKCRQAGPQKPFVQNCFYGESVVLIICLSVGGVLLVVLAASVFFYRRQRKPPITKSASAQSEYLQEQAVAPRKPKRQSDLVQQAEPSFWEEADVNPDDGEDTEVVVDRDY</sequence>
<dbReference type="Gene3D" id="3.50.4.10">
    <property type="entry name" value="Hepatocyte Growth Factor"/>
    <property type="match status" value="2"/>
</dbReference>
<evidence type="ECO:0000256" key="10">
    <source>
        <dbReference type="SAM" id="SignalP"/>
    </source>
</evidence>
<evidence type="ECO:0000256" key="6">
    <source>
        <dbReference type="ARBA" id="ARBA00023136"/>
    </source>
</evidence>
<keyword evidence="7" id="KW-0325">Glycoprotein</keyword>
<dbReference type="Proteomes" id="UP000515125">
    <property type="component" value="Unplaced"/>
</dbReference>
<reference evidence="12" key="1">
    <citation type="submission" date="2025-08" db="UniProtKB">
        <authorList>
            <consortium name="RefSeq"/>
        </authorList>
    </citation>
    <scope>IDENTIFICATION</scope>
</reference>
<evidence type="ECO:0000256" key="4">
    <source>
        <dbReference type="ARBA" id="ARBA00022729"/>
    </source>
</evidence>
<accession>A0A6P6RTH8</accession>
<dbReference type="Pfam" id="PF02430">
    <property type="entry name" value="AMA-1"/>
    <property type="match status" value="1"/>
</dbReference>
<keyword evidence="5 9" id="KW-1133">Transmembrane helix</keyword>
<evidence type="ECO:0000313" key="12">
    <source>
        <dbReference type="RefSeq" id="XP_026190807.1"/>
    </source>
</evidence>
<keyword evidence="6 9" id="KW-0472">Membrane</keyword>
<dbReference type="PRINTS" id="PR01361">
    <property type="entry name" value="MEROZOITESA"/>
</dbReference>
<keyword evidence="3 9" id="KW-0812">Transmembrane</keyword>
<keyword evidence="11" id="KW-1185">Reference proteome</keyword>
<evidence type="ECO:0000256" key="1">
    <source>
        <dbReference type="ARBA" id="ARBA00004479"/>
    </source>
</evidence>
<dbReference type="InterPro" id="IPR003298">
    <property type="entry name" value="Apmem_Ag1"/>
</dbReference>
<dbReference type="OrthoDB" id="345315at2759"/>
<comment type="subcellular location">
    <subcellularLocation>
        <location evidence="1">Membrane</location>
        <topology evidence="1">Single-pass type I membrane protein</topology>
    </subcellularLocation>
</comment>
<gene>
    <name evidence="12" type="primary">LOC34622112</name>
</gene>
<feature type="compositionally biased region" description="Acidic residues" evidence="8">
    <location>
        <begin position="530"/>
        <end position="546"/>
    </location>
</feature>
<comment type="similarity">
    <text evidence="2">Belongs to the apicomplexan parasites AMA1 family.</text>
</comment>
<dbReference type="AlphaFoldDB" id="A0A6P6RTH8"/>
<feature type="transmembrane region" description="Helical" evidence="9">
    <location>
        <begin position="464"/>
        <end position="487"/>
    </location>
</feature>
<evidence type="ECO:0000256" key="5">
    <source>
        <dbReference type="ARBA" id="ARBA00022989"/>
    </source>
</evidence>
<evidence type="ECO:0000256" key="8">
    <source>
        <dbReference type="SAM" id="MobiDB-lite"/>
    </source>
</evidence>
<evidence type="ECO:0000313" key="11">
    <source>
        <dbReference type="Proteomes" id="UP000515125"/>
    </source>
</evidence>
<feature type="signal peptide" evidence="10">
    <location>
        <begin position="1"/>
        <end position="31"/>
    </location>
</feature>
<feature type="chain" id="PRO_5027762294" evidence="10">
    <location>
        <begin position="32"/>
        <end position="552"/>
    </location>
</feature>
<evidence type="ECO:0000256" key="2">
    <source>
        <dbReference type="ARBA" id="ARBA00007098"/>
    </source>
</evidence>
<protein>
    <submittedName>
        <fullName evidence="12">Apical membrane antigen 1</fullName>
    </submittedName>
</protein>